<dbReference type="InterPro" id="IPR051202">
    <property type="entry name" value="Peptidase_C40"/>
</dbReference>
<keyword evidence="4" id="KW-0788">Thiol protease</keyword>
<protein>
    <recommendedName>
        <fullName evidence="5">NlpC/P60 domain-containing protein</fullName>
    </recommendedName>
</protein>
<evidence type="ECO:0000256" key="1">
    <source>
        <dbReference type="ARBA" id="ARBA00007074"/>
    </source>
</evidence>
<dbReference type="Proteomes" id="UP000612456">
    <property type="component" value="Unassembled WGS sequence"/>
</dbReference>
<dbReference type="SUPFAM" id="SSF55383">
    <property type="entry name" value="Copper amine oxidase, domain N"/>
    <property type="match status" value="1"/>
</dbReference>
<dbReference type="GO" id="GO:0006508">
    <property type="term" value="P:proteolysis"/>
    <property type="evidence" value="ECO:0007669"/>
    <property type="project" value="UniProtKB-KW"/>
</dbReference>
<keyword evidence="3" id="KW-0378">Hydrolase</keyword>
<dbReference type="InterPro" id="IPR038765">
    <property type="entry name" value="Papain-like_cys_pep_sf"/>
</dbReference>
<evidence type="ECO:0000259" key="5">
    <source>
        <dbReference type="PROSITE" id="PS51935"/>
    </source>
</evidence>
<reference evidence="6" key="2">
    <citation type="submission" date="2020-09" db="EMBL/GenBank/DDBJ databases">
        <authorList>
            <person name="Sun Q."/>
            <person name="Zhou Y."/>
        </authorList>
    </citation>
    <scope>NUCLEOTIDE SEQUENCE</scope>
    <source>
        <strain evidence="6">CGMCC 1.15178</strain>
    </source>
</reference>
<dbReference type="InterPro" id="IPR036582">
    <property type="entry name" value="Mao_N_sf"/>
</dbReference>
<dbReference type="EMBL" id="BMHP01000009">
    <property type="protein sequence ID" value="GGD97869.1"/>
    <property type="molecule type" value="Genomic_DNA"/>
</dbReference>
<accession>A0A916ZI17</accession>
<evidence type="ECO:0000313" key="7">
    <source>
        <dbReference type="Proteomes" id="UP000612456"/>
    </source>
</evidence>
<organism evidence="6 7">
    <name type="scientific">Paenibacillus nasutitermitis</name>
    <dbReference type="NCBI Taxonomy" id="1652958"/>
    <lineage>
        <taxon>Bacteria</taxon>
        <taxon>Bacillati</taxon>
        <taxon>Bacillota</taxon>
        <taxon>Bacilli</taxon>
        <taxon>Bacillales</taxon>
        <taxon>Paenibacillaceae</taxon>
        <taxon>Paenibacillus</taxon>
    </lineage>
</organism>
<name>A0A916ZI17_9BACL</name>
<gene>
    <name evidence="6" type="ORF">GCM10010911_65830</name>
</gene>
<feature type="domain" description="NlpC/P60" evidence="5">
    <location>
        <begin position="153"/>
        <end position="281"/>
    </location>
</feature>
<sequence length="282" mass="30947">MNTAEAPGQKGRTASIMVANHEVFADLPVYRESGGRLWIPLKESAGAMSLDLHNRGDRLALGNTDAAYWLKVNDSKAAAGERSISLPQAPKLFDGKPYVTTETLSALLATPVHWNEQSGQVTITPIDDRTRLALQQQAGMTLGHGQLRGLSLPADKDEIIQFAKKYIGTPYDFGSSSYSASHKFDCSSFVQHVYAHFGVDLPRTARDQAEVGQTIPQSQLQTGDLMFFYTPDRFETNRIVGHVGIYAGSGRMIQTYGDPGVVMSDFNDYWKGRFLLAKRVGG</sequence>
<comment type="caution">
    <text evidence="6">The sequence shown here is derived from an EMBL/GenBank/DDBJ whole genome shotgun (WGS) entry which is preliminary data.</text>
</comment>
<dbReference type="Pfam" id="PF07833">
    <property type="entry name" value="Cu_amine_oxidN1"/>
    <property type="match status" value="1"/>
</dbReference>
<evidence type="ECO:0000313" key="6">
    <source>
        <dbReference type="EMBL" id="GGD97869.1"/>
    </source>
</evidence>
<dbReference type="AlphaFoldDB" id="A0A916ZI17"/>
<dbReference type="Gene3D" id="3.90.1720.10">
    <property type="entry name" value="endopeptidase domain like (from Nostoc punctiforme)"/>
    <property type="match status" value="1"/>
</dbReference>
<dbReference type="GO" id="GO:0008234">
    <property type="term" value="F:cysteine-type peptidase activity"/>
    <property type="evidence" value="ECO:0007669"/>
    <property type="project" value="UniProtKB-KW"/>
</dbReference>
<evidence type="ECO:0000256" key="4">
    <source>
        <dbReference type="ARBA" id="ARBA00022807"/>
    </source>
</evidence>
<dbReference type="Pfam" id="PF00877">
    <property type="entry name" value="NLPC_P60"/>
    <property type="match status" value="1"/>
</dbReference>
<evidence type="ECO:0000256" key="3">
    <source>
        <dbReference type="ARBA" id="ARBA00022801"/>
    </source>
</evidence>
<keyword evidence="2" id="KW-0645">Protease</keyword>
<evidence type="ECO:0000256" key="2">
    <source>
        <dbReference type="ARBA" id="ARBA00022670"/>
    </source>
</evidence>
<dbReference type="SUPFAM" id="SSF54001">
    <property type="entry name" value="Cysteine proteinases"/>
    <property type="match status" value="1"/>
</dbReference>
<dbReference type="InterPro" id="IPR000064">
    <property type="entry name" value="NLP_P60_dom"/>
</dbReference>
<dbReference type="PANTHER" id="PTHR47053">
    <property type="entry name" value="MUREIN DD-ENDOPEPTIDASE MEPH-RELATED"/>
    <property type="match status" value="1"/>
</dbReference>
<dbReference type="PANTHER" id="PTHR47053:SF1">
    <property type="entry name" value="MUREIN DD-ENDOPEPTIDASE MEPH-RELATED"/>
    <property type="match status" value="1"/>
</dbReference>
<dbReference type="PROSITE" id="PS51935">
    <property type="entry name" value="NLPC_P60"/>
    <property type="match status" value="1"/>
</dbReference>
<comment type="similarity">
    <text evidence="1">Belongs to the peptidase C40 family.</text>
</comment>
<keyword evidence="7" id="KW-1185">Reference proteome</keyword>
<proteinExistence type="inferred from homology"/>
<reference evidence="6" key="1">
    <citation type="journal article" date="2014" name="Int. J. Syst. Evol. Microbiol.">
        <title>Complete genome sequence of Corynebacterium casei LMG S-19264T (=DSM 44701T), isolated from a smear-ripened cheese.</title>
        <authorList>
            <consortium name="US DOE Joint Genome Institute (JGI-PGF)"/>
            <person name="Walter F."/>
            <person name="Albersmeier A."/>
            <person name="Kalinowski J."/>
            <person name="Ruckert C."/>
        </authorList>
    </citation>
    <scope>NUCLEOTIDE SEQUENCE</scope>
    <source>
        <strain evidence="6">CGMCC 1.15178</strain>
    </source>
</reference>
<dbReference type="InterPro" id="IPR012854">
    <property type="entry name" value="Cu_amine_oxidase-like_N"/>
</dbReference>